<gene>
    <name evidence="1" type="ORF">ACFVKH_16860</name>
</gene>
<proteinExistence type="predicted"/>
<dbReference type="EMBL" id="JBHZOL010000095">
    <property type="protein sequence ID" value="MFE4107957.1"/>
    <property type="molecule type" value="Genomic_DNA"/>
</dbReference>
<evidence type="ECO:0000313" key="1">
    <source>
        <dbReference type="EMBL" id="MFE4107957.1"/>
    </source>
</evidence>
<dbReference type="Proteomes" id="UP001600165">
    <property type="component" value="Unassembled WGS sequence"/>
</dbReference>
<reference evidence="1 2" key="1">
    <citation type="submission" date="2024-10" db="EMBL/GenBank/DDBJ databases">
        <authorList>
            <person name="Ratan Roy A."/>
            <person name="Morales Sandoval P.H."/>
            <person name="De Los Santos Villalobos S."/>
            <person name="Chakraborty S."/>
            <person name="Mukherjee J."/>
        </authorList>
    </citation>
    <scope>NUCLEOTIDE SEQUENCE [LARGE SCALE GENOMIC DNA]</scope>
    <source>
        <strain evidence="1 2">S1</strain>
    </source>
</reference>
<name>A0ABW6IIB3_9CYAN</name>
<protein>
    <submittedName>
        <fullName evidence="1">Uncharacterized protein</fullName>
    </submittedName>
</protein>
<evidence type="ECO:0000313" key="2">
    <source>
        <dbReference type="Proteomes" id="UP001600165"/>
    </source>
</evidence>
<comment type="caution">
    <text evidence="1">The sequence shown here is derived from an EMBL/GenBank/DDBJ whole genome shotgun (WGS) entry which is preliminary data.</text>
</comment>
<accession>A0ABW6IIB3</accession>
<sequence length="72" mass="8651">MRVKSCRADWQNMEALSEYTIEENQTNSFQDEEKSEKYSIWNLKRFSIYGTPMPNEFYIALLAEVVPHYKHN</sequence>
<dbReference type="RefSeq" id="WP_377967182.1">
    <property type="nucleotide sequence ID" value="NZ_JBHZOL010000095.1"/>
</dbReference>
<organism evidence="1 2">
    <name type="scientific">Almyronema epifaneia S1</name>
    <dbReference type="NCBI Taxonomy" id="2991925"/>
    <lineage>
        <taxon>Bacteria</taxon>
        <taxon>Bacillati</taxon>
        <taxon>Cyanobacteriota</taxon>
        <taxon>Cyanophyceae</taxon>
        <taxon>Nodosilineales</taxon>
        <taxon>Nodosilineaceae</taxon>
        <taxon>Almyronema</taxon>
        <taxon>Almyronema epifaneia</taxon>
    </lineage>
</organism>
<keyword evidence="2" id="KW-1185">Reference proteome</keyword>